<dbReference type="GO" id="GO:0007131">
    <property type="term" value="P:reciprocal meiotic recombination"/>
    <property type="evidence" value="ECO:0007669"/>
    <property type="project" value="TreeGrafter"/>
</dbReference>
<dbReference type="GO" id="GO:0000724">
    <property type="term" value="P:double-strand break repair via homologous recombination"/>
    <property type="evidence" value="ECO:0007669"/>
    <property type="project" value="TreeGrafter"/>
</dbReference>
<feature type="domain" description="RecA family profile 1" evidence="3">
    <location>
        <begin position="69"/>
        <end position="278"/>
    </location>
</feature>
<dbReference type="GO" id="GO:0140664">
    <property type="term" value="F:ATP-dependent DNA damage sensor activity"/>
    <property type="evidence" value="ECO:0007669"/>
    <property type="project" value="InterPro"/>
</dbReference>
<dbReference type="Ensembl" id="ENSCHIT00000010795.1">
    <property type="protein sequence ID" value="ENSCHIP00000003676.1"/>
    <property type="gene ID" value="ENSCHIG00000007849.1"/>
</dbReference>
<dbReference type="Proteomes" id="UP000291000">
    <property type="component" value="Unassembled WGS sequence"/>
</dbReference>
<keyword evidence="2" id="KW-0539">Nucleus</keyword>
<dbReference type="GO" id="GO:0033063">
    <property type="term" value="C:Rad51B-Rad51C-Rad51D-XRCC2 complex"/>
    <property type="evidence" value="ECO:0007669"/>
    <property type="project" value="TreeGrafter"/>
</dbReference>
<dbReference type="AlphaFoldDB" id="A0A452DV75"/>
<evidence type="ECO:0000256" key="1">
    <source>
        <dbReference type="ARBA" id="ARBA00004123"/>
    </source>
</evidence>
<evidence type="ECO:0000256" key="2">
    <source>
        <dbReference type="ARBA" id="ARBA00023242"/>
    </source>
</evidence>
<reference evidence="4" key="3">
    <citation type="submission" date="2025-09" db="UniProtKB">
        <authorList>
            <consortium name="Ensembl"/>
        </authorList>
    </citation>
    <scope>IDENTIFICATION</scope>
</reference>
<keyword evidence="5" id="KW-1185">Reference proteome</keyword>
<dbReference type="PANTHER" id="PTHR46457">
    <property type="entry name" value="DNA REPAIR PROTEIN RAD51 HOMOLOG 4"/>
    <property type="match status" value="1"/>
</dbReference>
<reference evidence="5" key="1">
    <citation type="submission" date="2016-04" db="EMBL/GenBank/DDBJ databases">
        <title>Polished mammalian reference genomes with single-molecule sequencing and chromosome conformation capture applied to the Capra hircus genome.</title>
        <authorList>
            <person name="Bickhart D.M."/>
            <person name="Koren S."/>
            <person name="Rosen B."/>
            <person name="Hastie A."/>
            <person name="Liachko I."/>
            <person name="Sullivan S.T."/>
            <person name="Burton J."/>
            <person name="Sayre B.L."/>
            <person name="Huson H.J."/>
            <person name="Lee J."/>
            <person name="Lam E."/>
            <person name="Kelley C.M."/>
            <person name="Hutchison J.L."/>
            <person name="Zhou Y."/>
            <person name="Sun J."/>
            <person name="Crisa A."/>
            <person name="Schwartz J.C."/>
            <person name="Hammond J.A."/>
            <person name="Schroeder S.G."/>
            <person name="Liu G.E."/>
            <person name="Dunham M."/>
            <person name="Shendure J."/>
            <person name="Sonstegard T.S."/>
            <person name="Phillippy A.M."/>
            <person name="Van Tassell C.P."/>
            <person name="Smith T.P."/>
        </authorList>
    </citation>
    <scope>NUCLEOTIDE SEQUENCE [LARGE SCALE GENOMIC DNA]</scope>
</reference>
<protein>
    <recommendedName>
        <fullName evidence="3">RecA family profile 1 domain-containing protein</fullName>
    </recommendedName>
</protein>
<organism evidence="4 5">
    <name type="scientific">Capra hircus</name>
    <name type="common">Goat</name>
    <dbReference type="NCBI Taxonomy" id="9925"/>
    <lineage>
        <taxon>Eukaryota</taxon>
        <taxon>Metazoa</taxon>
        <taxon>Chordata</taxon>
        <taxon>Craniata</taxon>
        <taxon>Vertebrata</taxon>
        <taxon>Euteleostomi</taxon>
        <taxon>Mammalia</taxon>
        <taxon>Eutheria</taxon>
        <taxon>Laurasiatheria</taxon>
        <taxon>Artiodactyla</taxon>
        <taxon>Ruminantia</taxon>
        <taxon>Pecora</taxon>
        <taxon>Bovidae</taxon>
        <taxon>Caprinae</taxon>
        <taxon>Capra</taxon>
    </lineage>
</organism>
<dbReference type="InterPro" id="IPR020588">
    <property type="entry name" value="RecA_ATP-bd"/>
</dbReference>
<dbReference type="GO" id="GO:0000723">
    <property type="term" value="P:telomere maintenance"/>
    <property type="evidence" value="ECO:0007669"/>
    <property type="project" value="TreeGrafter"/>
</dbReference>
<dbReference type="Pfam" id="PF21794">
    <property type="entry name" value="RAD51D_N"/>
    <property type="match status" value="1"/>
</dbReference>
<dbReference type="GeneTree" id="ENSGT00940000159095"/>
<dbReference type="GO" id="GO:0042148">
    <property type="term" value="P:DNA strand invasion"/>
    <property type="evidence" value="ECO:0007669"/>
    <property type="project" value="TreeGrafter"/>
</dbReference>
<dbReference type="SUPFAM" id="SSF52540">
    <property type="entry name" value="P-loop containing nucleoside triphosphate hydrolases"/>
    <property type="match status" value="1"/>
</dbReference>
<reference evidence="4" key="2">
    <citation type="submission" date="2025-08" db="UniProtKB">
        <authorList>
            <consortium name="Ensembl"/>
        </authorList>
    </citation>
    <scope>IDENTIFICATION</scope>
</reference>
<dbReference type="InterPro" id="IPR048943">
    <property type="entry name" value="RAD51D_N"/>
</dbReference>
<comment type="subcellular location">
    <subcellularLocation>
        <location evidence="1">Nucleus</location>
    </subcellularLocation>
</comment>
<dbReference type="GO" id="GO:0005524">
    <property type="term" value="F:ATP binding"/>
    <property type="evidence" value="ECO:0007669"/>
    <property type="project" value="InterPro"/>
</dbReference>
<evidence type="ECO:0000259" key="3">
    <source>
        <dbReference type="PROSITE" id="PS50162"/>
    </source>
</evidence>
<dbReference type="GO" id="GO:0003697">
    <property type="term" value="F:single-stranded DNA binding"/>
    <property type="evidence" value="ECO:0007669"/>
    <property type="project" value="TreeGrafter"/>
</dbReference>
<proteinExistence type="predicted"/>
<dbReference type="InterPro" id="IPR051988">
    <property type="entry name" value="HRR_RAD51_Paralog"/>
</dbReference>
<dbReference type="OMA" id="MADIGTW"/>
<dbReference type="Gene3D" id="3.40.50.300">
    <property type="entry name" value="P-loop containing nucleotide triphosphate hydrolases"/>
    <property type="match status" value="1"/>
</dbReference>
<dbReference type="InterPro" id="IPR027417">
    <property type="entry name" value="P-loop_NTPase"/>
</dbReference>
<dbReference type="GO" id="GO:0005815">
    <property type="term" value="C:microtubule organizing center"/>
    <property type="evidence" value="ECO:0007669"/>
    <property type="project" value="TreeGrafter"/>
</dbReference>
<accession>A0A452DV75</accession>
<dbReference type="GO" id="GO:0000400">
    <property type="term" value="F:four-way junction DNA binding"/>
    <property type="evidence" value="ECO:0007669"/>
    <property type="project" value="TreeGrafter"/>
</dbReference>
<dbReference type="STRING" id="9925.ENSCHIP00000003676"/>
<dbReference type="GO" id="GO:0005657">
    <property type="term" value="C:replication fork"/>
    <property type="evidence" value="ECO:0007669"/>
    <property type="project" value="TreeGrafter"/>
</dbReference>
<dbReference type="PANTHER" id="PTHR46457:SF1">
    <property type="entry name" value="DNA REPAIR PROTEIN RAD51 HOMOLOG 4"/>
    <property type="match status" value="1"/>
</dbReference>
<evidence type="ECO:0000313" key="4">
    <source>
        <dbReference type="Ensembl" id="ENSCHIP00000003676.1"/>
    </source>
</evidence>
<dbReference type="PROSITE" id="PS50162">
    <property type="entry name" value="RECA_2"/>
    <property type="match status" value="1"/>
</dbReference>
<evidence type="ECO:0000313" key="5">
    <source>
        <dbReference type="Proteomes" id="UP000291000"/>
    </source>
</evidence>
<name>A0A452DV75_CAPHI</name>
<sequence length="278" mass="29674">MGVLQAKPCLGLIQDMVQLLQSGGIKTVVNLVSADLGEVAQKSGLWALLAQFSAYPFNGADLFKELKTSTAILSIGIGSLDKLLDAYLYTGEVTGITGGPGSSKTQVCLWVAVNMAHGLQQNILYIDSSGSLTASHLLYLLQQAGALQRIQVVPAFDIFQMPKVLISSGTLKVVVVDSVPRECLTLTLQDLSMAVMVTSHLISDRDSRQLKPALKCSWSFVPSTRLFLDIGQGAGVSGCWHPVCLTTSPHLPTGFQETVNTGTHRVPEQSPALQGDHT</sequence>